<dbReference type="Proteomes" id="UP001500967">
    <property type="component" value="Unassembled WGS sequence"/>
</dbReference>
<feature type="region of interest" description="Disordered" evidence="1">
    <location>
        <begin position="63"/>
        <end position="90"/>
    </location>
</feature>
<organism evidence="4 5">
    <name type="scientific">Cryptosporangium japonicum</name>
    <dbReference type="NCBI Taxonomy" id="80872"/>
    <lineage>
        <taxon>Bacteria</taxon>
        <taxon>Bacillati</taxon>
        <taxon>Actinomycetota</taxon>
        <taxon>Actinomycetes</taxon>
        <taxon>Cryptosporangiales</taxon>
        <taxon>Cryptosporangiaceae</taxon>
        <taxon>Cryptosporangium</taxon>
    </lineage>
</organism>
<evidence type="ECO:0000256" key="1">
    <source>
        <dbReference type="SAM" id="MobiDB-lite"/>
    </source>
</evidence>
<feature type="transmembrane region" description="Helical" evidence="2">
    <location>
        <begin position="98"/>
        <end position="116"/>
    </location>
</feature>
<name>A0ABN0TPW4_9ACTN</name>
<keyword evidence="5" id="KW-1185">Reference proteome</keyword>
<gene>
    <name evidence="4" type="ORF">GCM10009539_10690</name>
</gene>
<sequence>MSAPLPDVPEPRQPSLRVGDAERQVVVDRLKAALDEGRLDLTEFDERSALAYAARTEADLVPLTADLPAQPGRTPRPPVPGSEASVPRKRRLGSTEATWLRIAIILTGIWAITSVSRGEFVFFWPIFPLGVWGLFILANRLTGRRH</sequence>
<dbReference type="InterPro" id="IPR012551">
    <property type="entry name" value="DUF1707_SHOCT-like"/>
</dbReference>
<accession>A0ABN0TPW4</accession>
<dbReference type="RefSeq" id="WP_344647609.1">
    <property type="nucleotide sequence ID" value="NZ_BAAAGX010000006.1"/>
</dbReference>
<keyword evidence="2" id="KW-0472">Membrane</keyword>
<protein>
    <submittedName>
        <fullName evidence="4">DUF1707 domain-containing protein</fullName>
    </submittedName>
</protein>
<evidence type="ECO:0000313" key="5">
    <source>
        <dbReference type="Proteomes" id="UP001500967"/>
    </source>
</evidence>
<evidence type="ECO:0000256" key="2">
    <source>
        <dbReference type="SAM" id="Phobius"/>
    </source>
</evidence>
<comment type="caution">
    <text evidence="4">The sequence shown here is derived from an EMBL/GenBank/DDBJ whole genome shotgun (WGS) entry which is preliminary data.</text>
</comment>
<feature type="domain" description="DUF1707" evidence="3">
    <location>
        <begin position="16"/>
        <end position="68"/>
    </location>
</feature>
<dbReference type="Pfam" id="PF08044">
    <property type="entry name" value="DUF1707"/>
    <property type="match status" value="1"/>
</dbReference>
<evidence type="ECO:0000259" key="3">
    <source>
        <dbReference type="Pfam" id="PF08044"/>
    </source>
</evidence>
<dbReference type="PANTHER" id="PTHR40763">
    <property type="entry name" value="MEMBRANE PROTEIN-RELATED"/>
    <property type="match status" value="1"/>
</dbReference>
<feature type="transmembrane region" description="Helical" evidence="2">
    <location>
        <begin position="122"/>
        <end position="141"/>
    </location>
</feature>
<feature type="compositionally biased region" description="Pro residues" evidence="1">
    <location>
        <begin position="1"/>
        <end position="12"/>
    </location>
</feature>
<dbReference type="PANTHER" id="PTHR40763:SF4">
    <property type="entry name" value="DUF1707 DOMAIN-CONTAINING PROTEIN"/>
    <property type="match status" value="1"/>
</dbReference>
<keyword evidence="2" id="KW-0812">Transmembrane</keyword>
<keyword evidence="2" id="KW-1133">Transmembrane helix</keyword>
<feature type="region of interest" description="Disordered" evidence="1">
    <location>
        <begin position="1"/>
        <end position="20"/>
    </location>
</feature>
<evidence type="ECO:0000313" key="4">
    <source>
        <dbReference type="EMBL" id="GAA0227096.1"/>
    </source>
</evidence>
<proteinExistence type="predicted"/>
<reference evidence="4 5" key="1">
    <citation type="journal article" date="2019" name="Int. J. Syst. Evol. Microbiol.">
        <title>The Global Catalogue of Microorganisms (GCM) 10K type strain sequencing project: providing services to taxonomists for standard genome sequencing and annotation.</title>
        <authorList>
            <consortium name="The Broad Institute Genomics Platform"/>
            <consortium name="The Broad Institute Genome Sequencing Center for Infectious Disease"/>
            <person name="Wu L."/>
            <person name="Ma J."/>
        </authorList>
    </citation>
    <scope>NUCLEOTIDE SEQUENCE [LARGE SCALE GENOMIC DNA]</scope>
    <source>
        <strain evidence="4 5">JCM 10425</strain>
    </source>
</reference>
<dbReference type="EMBL" id="BAAAGX010000006">
    <property type="protein sequence ID" value="GAA0227096.1"/>
    <property type="molecule type" value="Genomic_DNA"/>
</dbReference>